<dbReference type="InterPro" id="IPR036278">
    <property type="entry name" value="Sialidase_sf"/>
</dbReference>
<evidence type="ECO:0000256" key="1">
    <source>
        <dbReference type="SAM" id="MobiDB-lite"/>
    </source>
</evidence>
<feature type="domain" description="Sialidase" evidence="2">
    <location>
        <begin position="49"/>
        <end position="331"/>
    </location>
</feature>
<dbReference type="PANTHER" id="PTHR43752">
    <property type="entry name" value="BNR/ASP-BOX REPEAT FAMILY PROTEIN"/>
    <property type="match status" value="1"/>
</dbReference>
<dbReference type="Gene3D" id="2.120.10.10">
    <property type="match status" value="1"/>
</dbReference>
<comment type="caution">
    <text evidence="3">The sequence shown here is derived from an EMBL/GenBank/DDBJ whole genome shotgun (WGS) entry which is preliminary data.</text>
</comment>
<dbReference type="EMBL" id="JAGGLB010000006">
    <property type="protein sequence ID" value="MBP1990829.1"/>
    <property type="molecule type" value="Genomic_DNA"/>
</dbReference>
<evidence type="ECO:0000313" key="4">
    <source>
        <dbReference type="Proteomes" id="UP001519287"/>
    </source>
</evidence>
<gene>
    <name evidence="3" type="ORF">J2Z66_002435</name>
</gene>
<evidence type="ECO:0000259" key="2">
    <source>
        <dbReference type="Pfam" id="PF13088"/>
    </source>
</evidence>
<reference evidence="3 4" key="1">
    <citation type="submission" date="2021-03" db="EMBL/GenBank/DDBJ databases">
        <title>Genomic Encyclopedia of Type Strains, Phase IV (KMG-IV): sequencing the most valuable type-strain genomes for metagenomic binning, comparative biology and taxonomic classification.</title>
        <authorList>
            <person name="Goeker M."/>
        </authorList>
    </citation>
    <scope>NUCLEOTIDE SEQUENCE [LARGE SCALE GENOMIC DNA]</scope>
    <source>
        <strain evidence="3 4">DSM 26048</strain>
    </source>
</reference>
<dbReference type="Proteomes" id="UP001519287">
    <property type="component" value="Unassembled WGS sequence"/>
</dbReference>
<dbReference type="CDD" id="cd15482">
    <property type="entry name" value="Sialidase_non-viral"/>
    <property type="match status" value="1"/>
</dbReference>
<organism evidence="3 4">
    <name type="scientific">Paenibacillus eucommiae</name>
    <dbReference type="NCBI Taxonomy" id="1355755"/>
    <lineage>
        <taxon>Bacteria</taxon>
        <taxon>Bacillati</taxon>
        <taxon>Bacillota</taxon>
        <taxon>Bacilli</taxon>
        <taxon>Bacillales</taxon>
        <taxon>Paenibacillaceae</taxon>
        <taxon>Paenibacillus</taxon>
    </lineage>
</organism>
<sequence>MQQKGKVVLDLRPTPGNPRNSEGAFLDMKNGRVLFVYSRFIGDSPDDNAYAGIAARYSSDRGDTWTDTDEIIALPEQHDAINIMSVSLLRMTNGDIGLFYLIRRGWHDQRLHLRRSTDEGRTWGEPICCVPGMGNYDTHNDRVIRLSSGRLVNPASYHKMLGNGINDWDSLDMKGTAYFFLSDDDGTTWRQAATSGAIPDSRSATGLQEPGVVELANGTLWSWSRTDMGRQYEMFSWDGGETWSAPAASPFTSPIAPLSMKRIPHNGELLAVWNPIPQYQTRKLENHSWGRTPLVGAFSGDEGKTWERFFAVEREEDRGGCSYTAIHFTEDVLLLAYIAGEPEDGTCLTRLKIRRIELKDLLAEGLPAATTG</sequence>
<dbReference type="SUPFAM" id="SSF50939">
    <property type="entry name" value="Sialidases"/>
    <property type="match status" value="1"/>
</dbReference>
<protein>
    <recommendedName>
        <fullName evidence="2">Sialidase domain-containing protein</fullName>
    </recommendedName>
</protein>
<feature type="region of interest" description="Disordered" evidence="1">
    <location>
        <begin position="1"/>
        <end position="23"/>
    </location>
</feature>
<keyword evidence="4" id="KW-1185">Reference proteome</keyword>
<accession>A0ABS4ITD1</accession>
<evidence type="ECO:0000313" key="3">
    <source>
        <dbReference type="EMBL" id="MBP1990829.1"/>
    </source>
</evidence>
<proteinExistence type="predicted"/>
<dbReference type="RefSeq" id="WP_209971581.1">
    <property type="nucleotide sequence ID" value="NZ_JAGGLB010000006.1"/>
</dbReference>
<dbReference type="InterPro" id="IPR011040">
    <property type="entry name" value="Sialidase"/>
</dbReference>
<name>A0ABS4ITD1_9BACL</name>
<dbReference type="PANTHER" id="PTHR43752:SF2">
    <property type="entry name" value="BNR_ASP-BOX REPEAT FAMILY PROTEIN"/>
    <property type="match status" value="1"/>
</dbReference>
<dbReference type="Pfam" id="PF13088">
    <property type="entry name" value="BNR_2"/>
    <property type="match status" value="1"/>
</dbReference>